<dbReference type="GO" id="GO:0046872">
    <property type="term" value="F:metal ion binding"/>
    <property type="evidence" value="ECO:0007669"/>
    <property type="project" value="UniProtKB-KW"/>
</dbReference>
<dbReference type="GeneID" id="9346541"/>
<dbReference type="CDD" id="cd07724">
    <property type="entry name" value="POD-like_MBL-fold"/>
    <property type="match status" value="1"/>
</dbReference>
<proteinExistence type="predicted"/>
<dbReference type="GO" id="GO:0050313">
    <property type="term" value="F:sulfur dioxygenase activity"/>
    <property type="evidence" value="ECO:0007669"/>
    <property type="project" value="InterPro"/>
</dbReference>
<evidence type="ECO:0000313" key="3">
    <source>
        <dbReference type="EMBL" id="ADI73808.1"/>
    </source>
</evidence>
<dbReference type="InterPro" id="IPR036873">
    <property type="entry name" value="Rhodanese-like_dom_sf"/>
</dbReference>
<feature type="domain" description="Rhodanese" evidence="2">
    <location>
        <begin position="262"/>
        <end position="352"/>
    </location>
</feature>
<dbReference type="Pfam" id="PF00753">
    <property type="entry name" value="Lactamase_B"/>
    <property type="match status" value="1"/>
</dbReference>
<dbReference type="InterPro" id="IPR051682">
    <property type="entry name" value="Mito_Persulfide_Diox"/>
</dbReference>
<dbReference type="Gene3D" id="3.40.250.10">
    <property type="entry name" value="Rhodanese-like domain"/>
    <property type="match status" value="2"/>
</dbReference>
<dbReference type="Proteomes" id="UP000000391">
    <property type="component" value="Chromosome"/>
</dbReference>
<dbReference type="Pfam" id="PF00581">
    <property type="entry name" value="Rhodanese"/>
    <property type="match status" value="2"/>
</dbReference>
<dbReference type="SUPFAM" id="SSF52821">
    <property type="entry name" value="Rhodanese/Cell cycle control phosphatase"/>
    <property type="match status" value="2"/>
</dbReference>
<dbReference type="InterPro" id="IPR001279">
    <property type="entry name" value="Metallo-B-lactamas"/>
</dbReference>
<dbReference type="PROSITE" id="PS50206">
    <property type="entry name" value="RHODANESE_3"/>
    <property type="match status" value="2"/>
</dbReference>
<feature type="domain" description="Rhodanese" evidence="2">
    <location>
        <begin position="366"/>
        <end position="454"/>
    </location>
</feature>
<dbReference type="AlphaFoldDB" id="D7E759"/>
<reference evidence="3 4" key="1">
    <citation type="submission" date="2010-06" db="EMBL/GenBank/DDBJ databases">
        <title>Complete sequence chromosome of Methanohalobium evestigatum Z-7303.</title>
        <authorList>
            <consortium name="US DOE Joint Genome Institute"/>
            <person name="Lucas S."/>
            <person name="Copeland A."/>
            <person name="Lapidus A."/>
            <person name="Cheng J.-F."/>
            <person name="Bruce D."/>
            <person name="Goodwin L."/>
            <person name="Pitluck S."/>
            <person name="Saunders E."/>
            <person name="Detter J.C."/>
            <person name="Han C."/>
            <person name="Tapia R."/>
            <person name="Land M."/>
            <person name="Hauser L."/>
            <person name="Kyrpides N."/>
            <person name="Mikhailova N."/>
            <person name="Sieprawska-Lupa M."/>
            <person name="Whitman W.B."/>
            <person name="Anderson I."/>
            <person name="Woyke T."/>
        </authorList>
    </citation>
    <scope>NUCLEOTIDE SEQUENCE [LARGE SCALE GENOMIC DNA]</scope>
    <source>
        <strain evidence="4">ATCC BAA-1072 / DSM 3721 / NBRC 107634 / OCM 161 / Z-7303</strain>
    </source>
</reference>
<dbReference type="InterPro" id="IPR036866">
    <property type="entry name" value="RibonucZ/Hydroxyglut_hydro"/>
</dbReference>
<dbReference type="InterPro" id="IPR044528">
    <property type="entry name" value="POD-like_MBL-fold"/>
</dbReference>
<dbReference type="FunFam" id="3.40.250.10:FF:000049">
    <property type="entry name" value="Phage shock protein E"/>
    <property type="match status" value="1"/>
</dbReference>
<evidence type="ECO:0000313" key="4">
    <source>
        <dbReference type="Proteomes" id="UP000000391"/>
    </source>
</evidence>
<keyword evidence="4" id="KW-1185">Reference proteome</keyword>
<dbReference type="EMBL" id="CP002069">
    <property type="protein sequence ID" value="ADI73808.1"/>
    <property type="molecule type" value="Genomic_DNA"/>
</dbReference>
<evidence type="ECO:0000256" key="1">
    <source>
        <dbReference type="ARBA" id="ARBA00022723"/>
    </source>
</evidence>
<dbReference type="PANTHER" id="PTHR43084">
    <property type="entry name" value="PERSULFIDE DIOXYGENASE ETHE1"/>
    <property type="match status" value="1"/>
</dbReference>
<dbReference type="SMART" id="SM00849">
    <property type="entry name" value="Lactamase_B"/>
    <property type="match status" value="1"/>
</dbReference>
<dbReference type="InterPro" id="IPR001763">
    <property type="entry name" value="Rhodanese-like_dom"/>
</dbReference>
<dbReference type="SMART" id="SM00450">
    <property type="entry name" value="RHOD"/>
    <property type="match status" value="2"/>
</dbReference>
<sequence length="454" mass="51528">MYFKKIKSEGLAHLSYFIGSENEAIVIDPRRDCRIYTEIAFEQNMNIRYIFETHRNEDYVIGSVELANLTGAEIYHGKYLDFKYGNSVEDGSEFYFGSLKITAIHTPGHTDESVSYLLSDTDTGKEKIMVFTGDTLFVGDTGRTDLYGPDDAPRLADNMYESIFEKIVPLGDHVILCPAHGSGSVCGGFISEREESTVGVERLQNPSLQVKNRDEFVKLKTSEKHFIPPYFKKMEEYNLKGAPLLNSKYPPSLPPHEFRKQIHNGALILDTREPVSFAGCHIKDSYNIWLDGVPSYAGWILSYKKPVLLVMEEKKHLDTVLRYLLRLGFDNIAGYLRGGIESWYNESFEIEKSGLMDVHKLREEIKNNNLNVLDVRRNDEWNSGHIKSAVHIYVGELENRIDEVPDSKPIAVVCNVGKRASLATSILKKNGFDDVYNVMGSMTAWNNAGYETEK</sequence>
<dbReference type="GO" id="GO:0006749">
    <property type="term" value="P:glutathione metabolic process"/>
    <property type="evidence" value="ECO:0007669"/>
    <property type="project" value="InterPro"/>
</dbReference>
<name>D7E759_METEZ</name>
<organism evidence="3 4">
    <name type="scientific">Methanohalobium evestigatum (strain ATCC BAA-1072 / DSM 3721 / NBRC 107634 / OCM 161 / Z-7303)</name>
    <dbReference type="NCBI Taxonomy" id="644295"/>
    <lineage>
        <taxon>Archaea</taxon>
        <taxon>Methanobacteriati</taxon>
        <taxon>Methanobacteriota</taxon>
        <taxon>Stenosarchaea group</taxon>
        <taxon>Methanomicrobia</taxon>
        <taxon>Methanosarcinales</taxon>
        <taxon>Methanosarcinaceae</taxon>
        <taxon>Methanohalobium</taxon>
    </lineage>
</organism>
<dbReference type="OrthoDB" id="9180at2157"/>
<keyword evidence="1" id="KW-0479">Metal-binding</keyword>
<dbReference type="RefSeq" id="WP_013194376.1">
    <property type="nucleotide sequence ID" value="NC_014253.1"/>
</dbReference>
<dbReference type="KEGG" id="mev:Metev_0912"/>
<dbReference type="SUPFAM" id="SSF56281">
    <property type="entry name" value="Metallo-hydrolase/oxidoreductase"/>
    <property type="match status" value="1"/>
</dbReference>
<gene>
    <name evidence="3" type="ordered locus">Metev_0912</name>
</gene>
<dbReference type="PANTHER" id="PTHR43084:SF1">
    <property type="entry name" value="PERSULFIDE DIOXYGENASE ETHE1, MITOCHONDRIAL"/>
    <property type="match status" value="1"/>
</dbReference>
<dbReference type="Gene3D" id="3.60.15.10">
    <property type="entry name" value="Ribonuclease Z/Hydroxyacylglutathione hydrolase-like"/>
    <property type="match status" value="1"/>
</dbReference>
<dbReference type="FunFam" id="3.60.15.10:FF:000030">
    <property type="entry name" value="Metallo-beta-lactamase family protein"/>
    <property type="match status" value="1"/>
</dbReference>
<dbReference type="HOGENOM" id="CLU_030571_7_1_2"/>
<protein>
    <submittedName>
        <fullName evidence="3">Rhodanese domain protein</fullName>
    </submittedName>
</protein>
<dbReference type="STRING" id="644295.Metev_0912"/>
<evidence type="ECO:0000259" key="2">
    <source>
        <dbReference type="PROSITE" id="PS50206"/>
    </source>
</evidence>
<dbReference type="CDD" id="cd00158">
    <property type="entry name" value="RHOD"/>
    <property type="match status" value="2"/>
</dbReference>
<accession>D7E759</accession>
<dbReference type="GO" id="GO:0070813">
    <property type="term" value="P:hydrogen sulfide metabolic process"/>
    <property type="evidence" value="ECO:0007669"/>
    <property type="project" value="TreeGrafter"/>
</dbReference>